<keyword evidence="3" id="KW-0206">Cytoskeleton</keyword>
<reference evidence="5 6" key="1">
    <citation type="submission" date="2023-10" db="EMBL/GenBank/DDBJ databases">
        <title>Genomes of two closely related lineages of the louse Polyplax serrata with different host specificities.</title>
        <authorList>
            <person name="Martinu J."/>
            <person name="Tarabai H."/>
            <person name="Stefka J."/>
            <person name="Hypsa V."/>
        </authorList>
    </citation>
    <scope>NUCLEOTIDE SEQUENCE [LARGE SCALE GENOMIC DNA]</scope>
    <source>
        <strain evidence="5">HR10_N</strain>
    </source>
</reference>
<proteinExistence type="predicted"/>
<dbReference type="PANTHER" id="PTHR19845">
    <property type="entry name" value="KATANIN P80 SUBUNIT"/>
    <property type="match status" value="1"/>
</dbReference>
<protein>
    <recommendedName>
        <fullName evidence="4">Katanin p80 subunit C-terminal domain-containing protein</fullName>
    </recommendedName>
</protein>
<keyword evidence="2" id="KW-0963">Cytoplasm</keyword>
<dbReference type="GO" id="GO:0007019">
    <property type="term" value="P:microtubule depolymerization"/>
    <property type="evidence" value="ECO:0007669"/>
    <property type="project" value="TreeGrafter"/>
</dbReference>
<evidence type="ECO:0000259" key="4">
    <source>
        <dbReference type="Pfam" id="PF13925"/>
    </source>
</evidence>
<dbReference type="Pfam" id="PF13925">
    <property type="entry name" value="Katanin_con80"/>
    <property type="match status" value="1"/>
</dbReference>
<sequence>METRLRFPPTTSVQEYPGRIQTDRASLGNILPSSSLRSICQEGSESLGVPQGPRAAERAVEDGLVPAPINLFCVRNPFGMHMTTGCTALSLILRNFAHIIKTNVKAPIQTVGVDISREERYNKCLKCYKSLQSIRTFLLKRQTMQGKLGQSFRELLLLMEGLEN</sequence>
<feature type="domain" description="Katanin p80 subunit C-terminal" evidence="4">
    <location>
        <begin position="78"/>
        <end position="159"/>
    </location>
</feature>
<comment type="caution">
    <text evidence="5">The sequence shown here is derived from an EMBL/GenBank/DDBJ whole genome shotgun (WGS) entry which is preliminary data.</text>
</comment>
<dbReference type="PANTHER" id="PTHR19845:SF0">
    <property type="entry name" value="KATANIN P80 WD40 REPEAT-CONTAINING SUBUNIT B1"/>
    <property type="match status" value="1"/>
</dbReference>
<accession>A0AAN8PAP9</accession>
<gene>
    <name evidence="5" type="ORF">RUM43_009370</name>
</gene>
<dbReference type="InterPro" id="IPR028021">
    <property type="entry name" value="Katanin_C-terminal"/>
</dbReference>
<dbReference type="Proteomes" id="UP001372834">
    <property type="component" value="Unassembled WGS sequence"/>
</dbReference>
<comment type="subcellular location">
    <subcellularLocation>
        <location evidence="1">Cytoplasm</location>
        <location evidence="1">Cytoskeleton</location>
    </subcellularLocation>
</comment>
<evidence type="ECO:0000256" key="3">
    <source>
        <dbReference type="ARBA" id="ARBA00023212"/>
    </source>
</evidence>
<dbReference type="EMBL" id="JAWJWE010000038">
    <property type="protein sequence ID" value="KAK6623518.1"/>
    <property type="molecule type" value="Genomic_DNA"/>
</dbReference>
<dbReference type="AlphaFoldDB" id="A0AAN8PAP9"/>
<evidence type="ECO:0000256" key="2">
    <source>
        <dbReference type="ARBA" id="ARBA00022490"/>
    </source>
</evidence>
<organism evidence="5 6">
    <name type="scientific">Polyplax serrata</name>
    <name type="common">Common mouse louse</name>
    <dbReference type="NCBI Taxonomy" id="468196"/>
    <lineage>
        <taxon>Eukaryota</taxon>
        <taxon>Metazoa</taxon>
        <taxon>Ecdysozoa</taxon>
        <taxon>Arthropoda</taxon>
        <taxon>Hexapoda</taxon>
        <taxon>Insecta</taxon>
        <taxon>Pterygota</taxon>
        <taxon>Neoptera</taxon>
        <taxon>Paraneoptera</taxon>
        <taxon>Psocodea</taxon>
        <taxon>Troctomorpha</taxon>
        <taxon>Phthiraptera</taxon>
        <taxon>Anoplura</taxon>
        <taxon>Polyplacidae</taxon>
        <taxon>Polyplax</taxon>
    </lineage>
</organism>
<name>A0AAN8PAP9_POLSC</name>
<evidence type="ECO:0000313" key="6">
    <source>
        <dbReference type="Proteomes" id="UP001372834"/>
    </source>
</evidence>
<dbReference type="GO" id="GO:0008352">
    <property type="term" value="C:katanin complex"/>
    <property type="evidence" value="ECO:0007669"/>
    <property type="project" value="TreeGrafter"/>
</dbReference>
<evidence type="ECO:0000313" key="5">
    <source>
        <dbReference type="EMBL" id="KAK6623518.1"/>
    </source>
</evidence>
<dbReference type="GO" id="GO:0008017">
    <property type="term" value="F:microtubule binding"/>
    <property type="evidence" value="ECO:0007669"/>
    <property type="project" value="InterPro"/>
</dbReference>
<evidence type="ECO:0000256" key="1">
    <source>
        <dbReference type="ARBA" id="ARBA00004245"/>
    </source>
</evidence>